<dbReference type="Gene3D" id="1.10.287.470">
    <property type="entry name" value="Helix hairpin bin"/>
    <property type="match status" value="1"/>
</dbReference>
<dbReference type="RefSeq" id="WP_208003901.1">
    <property type="nucleotide sequence ID" value="NZ_JAGDFX010000002.1"/>
</dbReference>
<gene>
    <name evidence="5" type="ORF">J3U76_01450</name>
</gene>
<comment type="caution">
    <text evidence="5">The sequence shown here is derived from an EMBL/GenBank/DDBJ whole genome shotgun (WGS) entry which is preliminary data.</text>
</comment>
<evidence type="ECO:0000256" key="2">
    <source>
        <dbReference type="SAM" id="Coils"/>
    </source>
</evidence>
<dbReference type="Pfam" id="PF25954">
    <property type="entry name" value="Beta-barrel_RND_2"/>
    <property type="match status" value="1"/>
</dbReference>
<comment type="similarity">
    <text evidence="1">Belongs to the membrane fusion protein (MFP) (TC 8.A.1) family.</text>
</comment>
<dbReference type="PANTHER" id="PTHR30469:SF33">
    <property type="entry name" value="SLR1207 PROTEIN"/>
    <property type="match status" value="1"/>
</dbReference>
<dbReference type="NCBIfam" id="TIGR01730">
    <property type="entry name" value="RND_mfp"/>
    <property type="match status" value="1"/>
</dbReference>
<dbReference type="Proteomes" id="UP000664882">
    <property type="component" value="Unassembled WGS sequence"/>
</dbReference>
<keyword evidence="2" id="KW-0175">Coiled coil</keyword>
<dbReference type="SUPFAM" id="SSF111369">
    <property type="entry name" value="HlyD-like secretion proteins"/>
    <property type="match status" value="2"/>
</dbReference>
<keyword evidence="6" id="KW-1185">Reference proteome</keyword>
<dbReference type="InterPro" id="IPR058792">
    <property type="entry name" value="Beta-barrel_RND_2"/>
</dbReference>
<evidence type="ECO:0000259" key="3">
    <source>
        <dbReference type="Pfam" id="PF25917"/>
    </source>
</evidence>
<dbReference type="EMBL" id="JAGDFX010000002">
    <property type="protein sequence ID" value="MBO1518308.1"/>
    <property type="molecule type" value="Genomic_DNA"/>
</dbReference>
<dbReference type="InterPro" id="IPR058625">
    <property type="entry name" value="MdtA-like_BSH"/>
</dbReference>
<dbReference type="Gene3D" id="2.40.30.170">
    <property type="match status" value="1"/>
</dbReference>
<evidence type="ECO:0000256" key="1">
    <source>
        <dbReference type="ARBA" id="ARBA00009477"/>
    </source>
</evidence>
<sequence length="397" mass="43796">MRIIYKVVMVIAALVLWFAVQQWRGPELAALTVELKPLELRIVASGEVRYQSLARIGSEVTGTVIARHVREGDWVHQGDLLIELNPTEAQSRLDQAQTLLQQLETITRPQAQAALAEATENARQARREAQRRQTLVNQGTLSVEQAEQAQRQQHSTQVLLTQAKLTAGSVSEQGSEARLLAQRIASAQAELAKTRIYAPFTGRVQSRNVEPGDVVQANDVLLEIARSTQQTQQDELEVVVALDEKNLSPLQLEQPVQLIADAWPEQEISGVVSFIAPAVDSGRGTIDVHIRLLHDNAQTRALLPGMTVSANIIANKRAATLVLPNDYLQFNNSGQAQVMRWQQGKVQSVAVQLGLRNMSHSEVISGLEQGDIVVQNQALDDGQRARVRIEQAPHVIR</sequence>
<evidence type="ECO:0000313" key="6">
    <source>
        <dbReference type="Proteomes" id="UP000664882"/>
    </source>
</evidence>
<dbReference type="InterPro" id="IPR006143">
    <property type="entry name" value="RND_pump_MFP"/>
</dbReference>
<accession>A0ABS3NCI1</accession>
<dbReference type="Gene3D" id="2.40.420.20">
    <property type="match status" value="1"/>
</dbReference>
<dbReference type="Pfam" id="PF25917">
    <property type="entry name" value="BSH_RND"/>
    <property type="match status" value="1"/>
</dbReference>
<organism evidence="5 6">
    <name type="scientific">Oceanisphaera pacifica</name>
    <dbReference type="NCBI Taxonomy" id="2818389"/>
    <lineage>
        <taxon>Bacteria</taxon>
        <taxon>Pseudomonadati</taxon>
        <taxon>Pseudomonadota</taxon>
        <taxon>Gammaproteobacteria</taxon>
        <taxon>Aeromonadales</taxon>
        <taxon>Aeromonadaceae</taxon>
        <taxon>Oceanisphaera</taxon>
    </lineage>
</organism>
<dbReference type="PANTHER" id="PTHR30469">
    <property type="entry name" value="MULTIDRUG RESISTANCE PROTEIN MDTA"/>
    <property type="match status" value="1"/>
</dbReference>
<proteinExistence type="inferred from homology"/>
<name>A0ABS3NCI1_9GAMM</name>
<evidence type="ECO:0000313" key="5">
    <source>
        <dbReference type="EMBL" id="MBO1518308.1"/>
    </source>
</evidence>
<protein>
    <submittedName>
        <fullName evidence="5">Efflux RND transporter periplasmic adaptor subunit</fullName>
    </submittedName>
</protein>
<feature type="domain" description="CusB-like beta-barrel" evidence="4">
    <location>
        <begin position="238"/>
        <end position="313"/>
    </location>
</feature>
<reference evidence="5 6" key="1">
    <citation type="submission" date="2021-03" db="EMBL/GenBank/DDBJ databases">
        <title>Oceanisphaera sp. nov., isolated from the intestine.</title>
        <authorList>
            <person name="Zhao L.-H."/>
            <person name="Shi L.-F."/>
        </authorList>
    </citation>
    <scope>NUCLEOTIDE SEQUENCE [LARGE SCALE GENOMIC DNA]</scope>
    <source>
        <strain evidence="5 6">DM8</strain>
    </source>
</reference>
<dbReference type="Gene3D" id="2.40.50.100">
    <property type="match status" value="1"/>
</dbReference>
<evidence type="ECO:0000259" key="4">
    <source>
        <dbReference type="Pfam" id="PF25954"/>
    </source>
</evidence>
<feature type="coiled-coil region" evidence="2">
    <location>
        <begin position="108"/>
        <end position="135"/>
    </location>
</feature>
<feature type="domain" description="Multidrug resistance protein MdtA-like barrel-sandwich hybrid" evidence="3">
    <location>
        <begin position="54"/>
        <end position="219"/>
    </location>
</feature>